<dbReference type="PRINTS" id="PR00344">
    <property type="entry name" value="BCTRLSENSOR"/>
</dbReference>
<dbReference type="InterPro" id="IPR036890">
    <property type="entry name" value="HATPase_C_sf"/>
</dbReference>
<evidence type="ECO:0000256" key="4">
    <source>
        <dbReference type="ARBA" id="ARBA00022475"/>
    </source>
</evidence>
<dbReference type="InterPro" id="IPR036097">
    <property type="entry name" value="HisK_dim/P_sf"/>
</dbReference>
<protein>
    <recommendedName>
        <fullName evidence="3">histidine kinase</fullName>
        <ecNumber evidence="3">2.7.13.3</ecNumber>
    </recommendedName>
</protein>
<dbReference type="InterPro" id="IPR005467">
    <property type="entry name" value="His_kinase_dom"/>
</dbReference>
<keyword evidence="6 13" id="KW-0808">Transferase</keyword>
<dbReference type="Proteomes" id="UP000201613">
    <property type="component" value="Unassembled WGS sequence"/>
</dbReference>
<dbReference type="PROSITE" id="PS50885">
    <property type="entry name" value="HAMP"/>
    <property type="match status" value="1"/>
</dbReference>
<keyword evidence="10" id="KW-0472">Membrane</keyword>
<feature type="domain" description="HAMP" evidence="12">
    <location>
        <begin position="68"/>
        <end position="121"/>
    </location>
</feature>
<feature type="transmembrane region" description="Helical" evidence="10">
    <location>
        <begin position="47"/>
        <end position="67"/>
    </location>
</feature>
<dbReference type="OrthoDB" id="9815202at2"/>
<evidence type="ECO:0000259" key="12">
    <source>
        <dbReference type="PROSITE" id="PS50885"/>
    </source>
</evidence>
<keyword evidence="9" id="KW-0067">ATP-binding</keyword>
<dbReference type="PROSITE" id="PS50109">
    <property type="entry name" value="HIS_KIN"/>
    <property type="match status" value="1"/>
</dbReference>
<keyword evidence="5" id="KW-0597">Phosphoprotein</keyword>
<evidence type="ECO:0000256" key="2">
    <source>
        <dbReference type="ARBA" id="ARBA00004651"/>
    </source>
</evidence>
<comment type="catalytic activity">
    <reaction evidence="1">
        <text>ATP + protein L-histidine = ADP + protein N-phospho-L-histidine.</text>
        <dbReference type="EC" id="2.7.13.3"/>
    </reaction>
</comment>
<dbReference type="CDD" id="cd06225">
    <property type="entry name" value="HAMP"/>
    <property type="match status" value="1"/>
</dbReference>
<gene>
    <name evidence="13" type="primary">tcrY</name>
    <name evidence="13" type="ORF">LOM8899_00268</name>
</gene>
<dbReference type="GO" id="GO:0005524">
    <property type="term" value="F:ATP binding"/>
    <property type="evidence" value="ECO:0007669"/>
    <property type="project" value="UniProtKB-KW"/>
</dbReference>
<feature type="domain" description="Histidine kinase" evidence="11">
    <location>
        <begin position="129"/>
        <end position="318"/>
    </location>
</feature>
<dbReference type="InterPro" id="IPR003661">
    <property type="entry name" value="HisK_dim/P_dom"/>
</dbReference>
<dbReference type="Gene3D" id="6.10.340.10">
    <property type="match status" value="1"/>
</dbReference>
<feature type="transmembrane region" description="Helical" evidence="10">
    <location>
        <begin position="12"/>
        <end position="35"/>
    </location>
</feature>
<evidence type="ECO:0000256" key="7">
    <source>
        <dbReference type="ARBA" id="ARBA00022741"/>
    </source>
</evidence>
<dbReference type="SMART" id="SM00387">
    <property type="entry name" value="HATPase_c"/>
    <property type="match status" value="1"/>
</dbReference>
<keyword evidence="8 13" id="KW-0418">Kinase</keyword>
<dbReference type="AlphaFoldDB" id="A0A238LAZ7"/>
<dbReference type="GO" id="GO:0000155">
    <property type="term" value="F:phosphorelay sensor kinase activity"/>
    <property type="evidence" value="ECO:0007669"/>
    <property type="project" value="InterPro"/>
</dbReference>
<dbReference type="SMART" id="SM00304">
    <property type="entry name" value="HAMP"/>
    <property type="match status" value="1"/>
</dbReference>
<dbReference type="Pfam" id="PF02518">
    <property type="entry name" value="HATPase_c"/>
    <property type="match status" value="1"/>
</dbReference>
<dbReference type="Pfam" id="PF00512">
    <property type="entry name" value="HisKA"/>
    <property type="match status" value="1"/>
</dbReference>
<keyword evidence="10" id="KW-0812">Transmembrane</keyword>
<dbReference type="Pfam" id="PF00672">
    <property type="entry name" value="HAMP"/>
    <property type="match status" value="1"/>
</dbReference>
<evidence type="ECO:0000256" key="6">
    <source>
        <dbReference type="ARBA" id="ARBA00022679"/>
    </source>
</evidence>
<keyword evidence="14" id="KW-1185">Reference proteome</keyword>
<evidence type="ECO:0000313" key="13">
    <source>
        <dbReference type="EMBL" id="SMY06146.1"/>
    </source>
</evidence>
<dbReference type="PANTHER" id="PTHR44936:SF10">
    <property type="entry name" value="SENSOR PROTEIN RSTB"/>
    <property type="match status" value="1"/>
</dbReference>
<dbReference type="Gene3D" id="3.30.565.10">
    <property type="entry name" value="Histidine kinase-like ATPase, C-terminal domain"/>
    <property type="match status" value="1"/>
</dbReference>
<dbReference type="SUPFAM" id="SSF47384">
    <property type="entry name" value="Homodimeric domain of signal transducing histidine kinase"/>
    <property type="match status" value="1"/>
</dbReference>
<evidence type="ECO:0000256" key="3">
    <source>
        <dbReference type="ARBA" id="ARBA00012438"/>
    </source>
</evidence>
<dbReference type="RefSeq" id="WP_093990355.1">
    <property type="nucleotide sequence ID" value="NZ_FXZK01000001.1"/>
</dbReference>
<evidence type="ECO:0000256" key="8">
    <source>
        <dbReference type="ARBA" id="ARBA00022777"/>
    </source>
</evidence>
<name>A0A238LAZ7_9RHOB</name>
<comment type="subcellular location">
    <subcellularLocation>
        <location evidence="2">Cell membrane</location>
        <topology evidence="2">Multi-pass membrane protein</topology>
    </subcellularLocation>
</comment>
<reference evidence="13 14" key="1">
    <citation type="submission" date="2017-05" db="EMBL/GenBank/DDBJ databases">
        <authorList>
            <person name="Song R."/>
            <person name="Chenine A.L."/>
            <person name="Ruprecht R.M."/>
        </authorList>
    </citation>
    <scope>NUCLEOTIDE SEQUENCE [LARGE SCALE GENOMIC DNA]</scope>
    <source>
        <strain evidence="13 14">CECT 8899</strain>
    </source>
</reference>
<dbReference type="InterPro" id="IPR050980">
    <property type="entry name" value="2C_sensor_his_kinase"/>
</dbReference>
<dbReference type="EC" id="2.7.13.3" evidence="3"/>
<proteinExistence type="predicted"/>
<organism evidence="13 14">
    <name type="scientific">Flavimaricola marinus</name>
    <dbReference type="NCBI Taxonomy" id="1819565"/>
    <lineage>
        <taxon>Bacteria</taxon>
        <taxon>Pseudomonadati</taxon>
        <taxon>Pseudomonadota</taxon>
        <taxon>Alphaproteobacteria</taxon>
        <taxon>Rhodobacterales</taxon>
        <taxon>Paracoccaceae</taxon>
        <taxon>Flavimaricola</taxon>
    </lineage>
</organism>
<evidence type="ECO:0000256" key="10">
    <source>
        <dbReference type="SAM" id="Phobius"/>
    </source>
</evidence>
<keyword evidence="7" id="KW-0547">Nucleotide-binding</keyword>
<keyword evidence="4" id="KW-1003">Cell membrane</keyword>
<evidence type="ECO:0000256" key="1">
    <source>
        <dbReference type="ARBA" id="ARBA00000085"/>
    </source>
</evidence>
<sequence>MQRSVTQKWRPPLTLVIGGTLAVVLGLPVLGIAWFKMAGNILGWLETAQLFAAVGIVATLVLAFLLWRLVLRPIRRLSDYAQAMREGRFAVPPPEHFGTQEFSALGRNVIDMAEALRGREAVLRSYADHATHELKGPLTVLRGAAELLDSPTLEPEDRSRLLARIDEAADRMTALLDAQRVLARAQEPLSRGQARISPFLPELQMEHSDLELTLEADAVLPLSADGLRLVLDHLLGNAAAHGATEVRIAATPGELRVSDNGPGVSPGNRDRIFDPFFTTRREAGGTGMGLPIVRRMLEAHGATIALEPEKGAVFVVRF</sequence>
<dbReference type="SUPFAM" id="SSF158472">
    <property type="entry name" value="HAMP domain-like"/>
    <property type="match status" value="1"/>
</dbReference>
<dbReference type="PANTHER" id="PTHR44936">
    <property type="entry name" value="SENSOR PROTEIN CREC"/>
    <property type="match status" value="1"/>
</dbReference>
<evidence type="ECO:0000313" key="14">
    <source>
        <dbReference type="Proteomes" id="UP000201613"/>
    </source>
</evidence>
<dbReference type="CDD" id="cd00082">
    <property type="entry name" value="HisKA"/>
    <property type="match status" value="1"/>
</dbReference>
<dbReference type="Gene3D" id="1.10.287.130">
    <property type="match status" value="1"/>
</dbReference>
<dbReference type="InterPro" id="IPR003594">
    <property type="entry name" value="HATPase_dom"/>
</dbReference>
<evidence type="ECO:0000259" key="11">
    <source>
        <dbReference type="PROSITE" id="PS50109"/>
    </source>
</evidence>
<dbReference type="SMART" id="SM00388">
    <property type="entry name" value="HisKA"/>
    <property type="match status" value="1"/>
</dbReference>
<dbReference type="EMBL" id="FXZK01000001">
    <property type="protein sequence ID" value="SMY06146.1"/>
    <property type="molecule type" value="Genomic_DNA"/>
</dbReference>
<dbReference type="InterPro" id="IPR004358">
    <property type="entry name" value="Sig_transdc_His_kin-like_C"/>
</dbReference>
<dbReference type="GO" id="GO:0005886">
    <property type="term" value="C:plasma membrane"/>
    <property type="evidence" value="ECO:0007669"/>
    <property type="project" value="UniProtKB-SubCell"/>
</dbReference>
<evidence type="ECO:0000256" key="9">
    <source>
        <dbReference type="ARBA" id="ARBA00022840"/>
    </source>
</evidence>
<accession>A0A238LAZ7</accession>
<evidence type="ECO:0000256" key="5">
    <source>
        <dbReference type="ARBA" id="ARBA00022553"/>
    </source>
</evidence>
<dbReference type="InterPro" id="IPR003660">
    <property type="entry name" value="HAMP_dom"/>
</dbReference>
<dbReference type="SUPFAM" id="SSF55874">
    <property type="entry name" value="ATPase domain of HSP90 chaperone/DNA topoisomerase II/histidine kinase"/>
    <property type="match status" value="1"/>
</dbReference>
<keyword evidence="10" id="KW-1133">Transmembrane helix</keyword>